<feature type="domain" description="RNase H type-1" evidence="1">
    <location>
        <begin position="176"/>
        <end position="268"/>
    </location>
</feature>
<evidence type="ECO:0000313" key="3">
    <source>
        <dbReference type="Proteomes" id="UP001215280"/>
    </source>
</evidence>
<dbReference type="InterPro" id="IPR012337">
    <property type="entry name" value="RNaseH-like_sf"/>
</dbReference>
<comment type="caution">
    <text evidence="2">The sequence shown here is derived from an EMBL/GenBank/DDBJ whole genome shotgun (WGS) entry which is preliminary data.</text>
</comment>
<protein>
    <recommendedName>
        <fullName evidence="1">RNase H type-1 domain-containing protein</fullName>
    </recommendedName>
</protein>
<dbReference type="GO" id="GO:0004523">
    <property type="term" value="F:RNA-DNA hybrid ribonuclease activity"/>
    <property type="evidence" value="ECO:0007669"/>
    <property type="project" value="InterPro"/>
</dbReference>
<dbReference type="PROSITE" id="PS50879">
    <property type="entry name" value="RNASE_H_1"/>
    <property type="match status" value="1"/>
</dbReference>
<dbReference type="EMBL" id="JARJLG010000038">
    <property type="protein sequence ID" value="KAJ7764123.1"/>
    <property type="molecule type" value="Genomic_DNA"/>
</dbReference>
<keyword evidence="3" id="KW-1185">Reference proteome</keyword>
<evidence type="ECO:0000259" key="1">
    <source>
        <dbReference type="PROSITE" id="PS50879"/>
    </source>
</evidence>
<dbReference type="GO" id="GO:0003676">
    <property type="term" value="F:nucleic acid binding"/>
    <property type="evidence" value="ECO:0007669"/>
    <property type="project" value="InterPro"/>
</dbReference>
<reference evidence="2" key="1">
    <citation type="submission" date="2023-03" db="EMBL/GenBank/DDBJ databases">
        <title>Massive genome expansion in bonnet fungi (Mycena s.s.) driven by repeated elements and novel gene families across ecological guilds.</title>
        <authorList>
            <consortium name="Lawrence Berkeley National Laboratory"/>
            <person name="Harder C.B."/>
            <person name="Miyauchi S."/>
            <person name="Viragh M."/>
            <person name="Kuo A."/>
            <person name="Thoen E."/>
            <person name="Andreopoulos B."/>
            <person name="Lu D."/>
            <person name="Skrede I."/>
            <person name="Drula E."/>
            <person name="Henrissat B."/>
            <person name="Morin E."/>
            <person name="Kohler A."/>
            <person name="Barry K."/>
            <person name="LaButti K."/>
            <person name="Morin E."/>
            <person name="Salamov A."/>
            <person name="Lipzen A."/>
            <person name="Mereny Z."/>
            <person name="Hegedus B."/>
            <person name="Baldrian P."/>
            <person name="Stursova M."/>
            <person name="Weitz H."/>
            <person name="Taylor A."/>
            <person name="Grigoriev I.V."/>
            <person name="Nagy L.G."/>
            <person name="Martin F."/>
            <person name="Kauserud H."/>
        </authorList>
    </citation>
    <scope>NUCLEOTIDE SEQUENCE</scope>
    <source>
        <strain evidence="2">CBHHK188m</strain>
    </source>
</reference>
<dbReference type="Gene3D" id="3.30.420.10">
    <property type="entry name" value="Ribonuclease H-like superfamily/Ribonuclease H"/>
    <property type="match status" value="1"/>
</dbReference>
<organism evidence="2 3">
    <name type="scientific">Mycena maculata</name>
    <dbReference type="NCBI Taxonomy" id="230809"/>
    <lineage>
        <taxon>Eukaryota</taxon>
        <taxon>Fungi</taxon>
        <taxon>Dikarya</taxon>
        <taxon>Basidiomycota</taxon>
        <taxon>Agaricomycotina</taxon>
        <taxon>Agaricomycetes</taxon>
        <taxon>Agaricomycetidae</taxon>
        <taxon>Agaricales</taxon>
        <taxon>Marasmiineae</taxon>
        <taxon>Mycenaceae</taxon>
        <taxon>Mycena</taxon>
    </lineage>
</organism>
<dbReference type="InterPro" id="IPR036397">
    <property type="entry name" value="RNaseH_sf"/>
</dbReference>
<dbReference type="AlphaFoldDB" id="A0AAD7NK07"/>
<dbReference type="SUPFAM" id="SSF53098">
    <property type="entry name" value="Ribonuclease H-like"/>
    <property type="match status" value="1"/>
</dbReference>
<dbReference type="InterPro" id="IPR002156">
    <property type="entry name" value="RNaseH_domain"/>
</dbReference>
<accession>A0AAD7NK07</accession>
<sequence length="268" mass="29316">PLPYIQQIFQSIVVPRMVCYKSVSSNTDARRRGSVWVTKALGKVQPQACKFITGALRTTATDTLYLHANIVPAHIRLNRSTFNAAGCLAHLPLATLPLATLPPSNPIHRIVRHCRHILRFHRSPIHHLFSTFPVFQRKFESIDPQLKIGRPPPGILTTRIAPSKERAQEQMAAAVAGNKFCVFTDGSCFEGGVGAAAVVMKGKEESAHTTLYLAMDEHTVFEAEVTGAIQVLDLIKTAPRVASANSWISSRLPLPPPLPRPSPANTSL</sequence>
<gene>
    <name evidence="2" type="ORF">DFH07DRAFT_738443</name>
</gene>
<dbReference type="Proteomes" id="UP001215280">
    <property type="component" value="Unassembled WGS sequence"/>
</dbReference>
<evidence type="ECO:0000313" key="2">
    <source>
        <dbReference type="EMBL" id="KAJ7764123.1"/>
    </source>
</evidence>
<feature type="non-terminal residue" evidence="2">
    <location>
        <position position="1"/>
    </location>
</feature>
<proteinExistence type="predicted"/>
<name>A0AAD7NK07_9AGAR</name>